<reference evidence="3 4" key="1">
    <citation type="submission" date="2020-07" db="EMBL/GenBank/DDBJ databases">
        <title>Genomic Encyclopedia of Type Strains, Phase IV (KMG-IV): sequencing the most valuable type-strain genomes for metagenomic binning, comparative biology and taxonomic classification.</title>
        <authorList>
            <person name="Goeker M."/>
        </authorList>
    </citation>
    <scope>NUCLEOTIDE SEQUENCE [LARGE SCALE GENOMIC DNA]</scope>
    <source>
        <strain evidence="3 4">DSM 25220</strain>
    </source>
</reference>
<dbReference type="Proteomes" id="UP000580891">
    <property type="component" value="Unassembled WGS sequence"/>
</dbReference>
<dbReference type="AlphaFoldDB" id="A0A7V9YY04"/>
<evidence type="ECO:0000313" key="3">
    <source>
        <dbReference type="EMBL" id="MBA2870544.1"/>
    </source>
</evidence>
<proteinExistence type="predicted"/>
<dbReference type="InterPro" id="IPR038972">
    <property type="entry name" value="YiaA-like"/>
</dbReference>
<dbReference type="InterPro" id="IPR008024">
    <property type="entry name" value="YiaAB"/>
</dbReference>
<organism evidence="3 4">
    <name type="scientific">[Anoxybacillus] calidus</name>
    <dbReference type="NCBI Taxonomy" id="575178"/>
    <lineage>
        <taxon>Bacteria</taxon>
        <taxon>Bacillati</taxon>
        <taxon>Bacillota</taxon>
        <taxon>Bacilli</taxon>
        <taxon>Bacillales</taxon>
        <taxon>Anoxybacillaceae</taxon>
        <taxon>Paranoxybacillus</taxon>
    </lineage>
</organism>
<dbReference type="EMBL" id="JACDUU010000001">
    <property type="protein sequence ID" value="MBA2870544.1"/>
    <property type="molecule type" value="Genomic_DNA"/>
</dbReference>
<feature type="transmembrane region" description="Helical" evidence="1">
    <location>
        <begin position="41"/>
        <end position="57"/>
    </location>
</feature>
<feature type="domain" description="YiaAB two helix" evidence="2">
    <location>
        <begin position="11"/>
        <end position="63"/>
    </location>
</feature>
<sequence>MNYRRRNTQAFTFLAWTSFVLSCGFMFIGLYNMDASLVEKGYYAVCACFLIMSSFVLQKTIRDNAEDDAYEKEHMPKKFEKEDTK</sequence>
<dbReference type="Pfam" id="PF05360">
    <property type="entry name" value="YiaAB"/>
    <property type="match status" value="1"/>
</dbReference>
<dbReference type="RefSeq" id="WP_181536369.1">
    <property type="nucleotide sequence ID" value="NZ_JACDUU010000001.1"/>
</dbReference>
<dbReference type="PROSITE" id="PS51257">
    <property type="entry name" value="PROKAR_LIPOPROTEIN"/>
    <property type="match status" value="1"/>
</dbReference>
<protein>
    <submittedName>
        <fullName evidence="3">Putative membrane protein YiaA</fullName>
    </submittedName>
</protein>
<keyword evidence="1" id="KW-1133">Transmembrane helix</keyword>
<evidence type="ECO:0000313" key="4">
    <source>
        <dbReference type="Proteomes" id="UP000580891"/>
    </source>
</evidence>
<keyword evidence="1" id="KW-0472">Membrane</keyword>
<dbReference type="GO" id="GO:0005886">
    <property type="term" value="C:plasma membrane"/>
    <property type="evidence" value="ECO:0007669"/>
    <property type="project" value="TreeGrafter"/>
</dbReference>
<accession>A0A7V9YY04</accession>
<gene>
    <name evidence="3" type="ORF">HNQ85_000802</name>
</gene>
<evidence type="ECO:0000259" key="2">
    <source>
        <dbReference type="Pfam" id="PF05360"/>
    </source>
</evidence>
<feature type="transmembrane region" description="Helical" evidence="1">
    <location>
        <begin position="12"/>
        <end position="29"/>
    </location>
</feature>
<keyword evidence="4" id="KW-1185">Reference proteome</keyword>
<dbReference type="PANTHER" id="PTHR37290">
    <property type="entry name" value="INNER MEMBRANE PROTEIN YIAA-RELATED"/>
    <property type="match status" value="1"/>
</dbReference>
<evidence type="ECO:0000256" key="1">
    <source>
        <dbReference type="SAM" id="Phobius"/>
    </source>
</evidence>
<keyword evidence="1" id="KW-0812">Transmembrane</keyword>
<name>A0A7V9YY04_9BACL</name>
<dbReference type="PANTHER" id="PTHR37290:SF1">
    <property type="entry name" value="INNER MEMBRANE PROTEIN YIAA"/>
    <property type="match status" value="1"/>
</dbReference>
<dbReference type="GO" id="GO:0006974">
    <property type="term" value="P:DNA damage response"/>
    <property type="evidence" value="ECO:0007669"/>
    <property type="project" value="TreeGrafter"/>
</dbReference>
<comment type="caution">
    <text evidence="3">The sequence shown here is derived from an EMBL/GenBank/DDBJ whole genome shotgun (WGS) entry which is preliminary data.</text>
</comment>